<keyword evidence="3" id="KW-0813">Transport</keyword>
<gene>
    <name evidence="12" type="ORF">G2W53_001901</name>
</gene>
<dbReference type="GO" id="GO:0005886">
    <property type="term" value="C:plasma membrane"/>
    <property type="evidence" value="ECO:0007669"/>
    <property type="project" value="UniProtKB-ARBA"/>
</dbReference>
<keyword evidence="6" id="KW-0547">Nucleotide-binding</keyword>
<feature type="domain" description="AAA+ ATPase" evidence="11">
    <location>
        <begin position="1"/>
        <end position="225"/>
    </location>
</feature>
<evidence type="ECO:0000256" key="9">
    <source>
        <dbReference type="ARBA" id="ARBA00023136"/>
    </source>
</evidence>
<dbReference type="Proteomes" id="UP000634136">
    <property type="component" value="Unassembled WGS sequence"/>
</dbReference>
<keyword evidence="7" id="KW-0067">ATP-binding</keyword>
<evidence type="ECO:0000256" key="1">
    <source>
        <dbReference type="ARBA" id="ARBA00004141"/>
    </source>
</evidence>
<dbReference type="GO" id="GO:0140359">
    <property type="term" value="F:ABC-type transporter activity"/>
    <property type="evidence" value="ECO:0007669"/>
    <property type="project" value="InterPro"/>
</dbReference>
<dbReference type="InterPro" id="IPR043926">
    <property type="entry name" value="ABCG_dom"/>
</dbReference>
<organism evidence="12 13">
    <name type="scientific">Senna tora</name>
    <dbReference type="NCBI Taxonomy" id="362788"/>
    <lineage>
        <taxon>Eukaryota</taxon>
        <taxon>Viridiplantae</taxon>
        <taxon>Streptophyta</taxon>
        <taxon>Embryophyta</taxon>
        <taxon>Tracheophyta</taxon>
        <taxon>Spermatophyta</taxon>
        <taxon>Magnoliopsida</taxon>
        <taxon>eudicotyledons</taxon>
        <taxon>Gunneridae</taxon>
        <taxon>Pentapetalae</taxon>
        <taxon>rosids</taxon>
        <taxon>fabids</taxon>
        <taxon>Fabales</taxon>
        <taxon>Fabaceae</taxon>
        <taxon>Caesalpinioideae</taxon>
        <taxon>Cassia clade</taxon>
        <taxon>Senna</taxon>
    </lineage>
</organism>
<dbReference type="Gene3D" id="3.40.50.300">
    <property type="entry name" value="P-loop containing nucleotide triphosphate hydrolases"/>
    <property type="match status" value="2"/>
</dbReference>
<dbReference type="InterPro" id="IPR027417">
    <property type="entry name" value="P-loop_NTPase"/>
</dbReference>
<dbReference type="SMART" id="SM00382">
    <property type="entry name" value="AAA"/>
    <property type="match status" value="1"/>
</dbReference>
<evidence type="ECO:0000313" key="12">
    <source>
        <dbReference type="EMBL" id="KAF7844996.1"/>
    </source>
</evidence>
<reference evidence="12" key="1">
    <citation type="submission" date="2020-09" db="EMBL/GenBank/DDBJ databases">
        <title>Genome-Enabled Discovery of Anthraquinone Biosynthesis in Senna tora.</title>
        <authorList>
            <person name="Kang S.-H."/>
            <person name="Pandey R.P."/>
            <person name="Lee C.-M."/>
            <person name="Sim J.-S."/>
            <person name="Jeong J.-T."/>
            <person name="Choi B.-S."/>
            <person name="Jung M."/>
            <person name="Ginzburg D."/>
            <person name="Zhao K."/>
            <person name="Won S.Y."/>
            <person name="Oh T.-J."/>
            <person name="Yu Y."/>
            <person name="Kim N.-H."/>
            <person name="Lee O.R."/>
            <person name="Lee T.-H."/>
            <person name="Bashyal P."/>
            <person name="Kim T.-S."/>
            <person name="Lee W.-H."/>
            <person name="Kawkins C."/>
            <person name="Kim C.-K."/>
            <person name="Kim J.S."/>
            <person name="Ahn B.O."/>
            <person name="Rhee S.Y."/>
            <person name="Sohng J.K."/>
        </authorList>
    </citation>
    <scope>NUCLEOTIDE SEQUENCE</scope>
    <source>
        <tissue evidence="12">Leaf</tissue>
    </source>
</reference>
<dbReference type="Pfam" id="PF19055">
    <property type="entry name" value="ABC2_membrane_7"/>
    <property type="match status" value="1"/>
</dbReference>
<evidence type="ECO:0000313" key="13">
    <source>
        <dbReference type="Proteomes" id="UP000634136"/>
    </source>
</evidence>
<dbReference type="FunFam" id="3.40.50.300:FF:000179">
    <property type="entry name" value="ABC transporter G family member 34"/>
    <property type="match status" value="1"/>
</dbReference>
<evidence type="ECO:0000256" key="2">
    <source>
        <dbReference type="ARBA" id="ARBA00006012"/>
    </source>
</evidence>
<evidence type="ECO:0000256" key="5">
    <source>
        <dbReference type="ARBA" id="ARBA00022737"/>
    </source>
</evidence>
<dbReference type="Pfam" id="PF01061">
    <property type="entry name" value="ABC2_membrane"/>
    <property type="match status" value="2"/>
</dbReference>
<keyword evidence="9 10" id="KW-0472">Membrane</keyword>
<comment type="caution">
    <text evidence="12">The sequence shown here is derived from an EMBL/GenBank/DDBJ whole genome shotgun (WGS) entry which is preliminary data.</text>
</comment>
<dbReference type="AlphaFoldDB" id="A0A835CKQ4"/>
<evidence type="ECO:0000256" key="4">
    <source>
        <dbReference type="ARBA" id="ARBA00022692"/>
    </source>
</evidence>
<dbReference type="PANTHER" id="PTHR19241">
    <property type="entry name" value="ATP-BINDING CASSETTE TRANSPORTER"/>
    <property type="match status" value="1"/>
</dbReference>
<dbReference type="Pfam" id="PF00005">
    <property type="entry name" value="ABC_tran"/>
    <property type="match status" value="1"/>
</dbReference>
<keyword evidence="13" id="KW-1185">Reference proteome</keyword>
<keyword evidence="4 10" id="KW-0812">Transmembrane</keyword>
<accession>A0A835CKQ4</accession>
<feature type="transmembrane region" description="Helical" evidence="10">
    <location>
        <begin position="463"/>
        <end position="483"/>
    </location>
</feature>
<evidence type="ECO:0000256" key="8">
    <source>
        <dbReference type="ARBA" id="ARBA00022989"/>
    </source>
</evidence>
<proteinExistence type="inferred from homology"/>
<dbReference type="GO" id="GO:0005524">
    <property type="term" value="F:ATP binding"/>
    <property type="evidence" value="ECO:0007669"/>
    <property type="project" value="UniProtKB-KW"/>
</dbReference>
<evidence type="ECO:0000256" key="6">
    <source>
        <dbReference type="ARBA" id="ARBA00022741"/>
    </source>
</evidence>
<evidence type="ECO:0000259" key="11">
    <source>
        <dbReference type="SMART" id="SM00382"/>
    </source>
</evidence>
<evidence type="ECO:0000256" key="7">
    <source>
        <dbReference type="ARBA" id="ARBA00022840"/>
    </source>
</evidence>
<keyword evidence="5" id="KW-0677">Repeat</keyword>
<evidence type="ECO:0000256" key="10">
    <source>
        <dbReference type="SAM" id="Phobius"/>
    </source>
</evidence>
<dbReference type="InterPro" id="IPR003439">
    <property type="entry name" value="ABC_transporter-like_ATP-bd"/>
</dbReference>
<comment type="subcellular location">
    <subcellularLocation>
        <location evidence="1">Membrane</location>
        <topology evidence="1">Multi-pass membrane protein</topology>
    </subcellularLocation>
</comment>
<evidence type="ECO:0000256" key="3">
    <source>
        <dbReference type="ARBA" id="ARBA00022448"/>
    </source>
</evidence>
<sequence length="796" mass="89263">MTLLLGPPGAGKTTLLQALAGKLDIDLKSSGKISYCGHELEEFVPRKTSCYIGENDLHFEDLTVCESLDFSRKCLGVGERYELLVELIRRDMEEAEMNKANPLIDVFLRALASSGKKASFMTNYILKILELESCADTIIGNEMRKGTSGGEKKRVTTGEMLVGLSQVLFMDEISTGLDSSTTFQICKFLRQMVHLMDMTMLVSLLQPPPETFQLFDDIILLAEGEIVYQGPGDNNVLEFFEHIGFKCPPRKGIADFLQEVISKKDQQQYWFKDEPYTYVSVPEFARLFASFHAGQNLAAELEVPYDKSRIHTTALVREKYGISKWELFKICFSREWLLMKRSSFVFIFKTTQIMIMATITFTVFFRSEMPVGTIEGGQKFLGAMFFSLLNMMFNGVAETSMTLSKLPVFYKQRESLFYPAWAFGLPIWILRIPLSLVESGIWVILTYYTIGFAPNASRFFRQFLAFFGIHQMAFSLFRLIAAIGRTPVVADTLGICILQIVFALGGFVVSQTLGASKGVILDEANGNSEESAEGTEMRIRKSSKIENTSRGMVLPFQPLTIAFNHVNYYVDIPTEKKVKGKQEHRLQILRDVSGAFRPGILTALVGVSGAGKTTLMDVEERQVDTLKEVLLYQAFQRTKPHLLELAVIANKTISILRIGGQVIFAGPLGPYSKHLTEYFEAIPGVPKIKNGYYLAICMLEISDPAIKSQLDIDFAEIYANSALYQTNQEFVQELSQTQQDLMDLLGAMYGVVLFLGGMNASPVQSVIDTERIVLYRERAAGMYSALPYAFGQVNTN</sequence>
<comment type="similarity">
    <text evidence="2">Belongs to the ABC transporter superfamily. ABCG family. PDR (TC 3.A.1.205) subfamily.</text>
</comment>
<feature type="transmembrane region" description="Helical" evidence="10">
    <location>
        <begin position="489"/>
        <end position="509"/>
    </location>
</feature>
<protein>
    <submittedName>
        <fullName evidence="12">Pleiotropic drug resistance protein 2</fullName>
    </submittedName>
</protein>
<keyword evidence="8 10" id="KW-1133">Transmembrane helix</keyword>
<dbReference type="InterPro" id="IPR013525">
    <property type="entry name" value="ABC2_TM"/>
</dbReference>
<dbReference type="InterPro" id="IPR003593">
    <property type="entry name" value="AAA+_ATPase"/>
</dbReference>
<feature type="transmembrane region" description="Helical" evidence="10">
    <location>
        <begin position="344"/>
        <end position="365"/>
    </location>
</feature>
<dbReference type="GO" id="GO:0016887">
    <property type="term" value="F:ATP hydrolysis activity"/>
    <property type="evidence" value="ECO:0007669"/>
    <property type="project" value="InterPro"/>
</dbReference>
<name>A0A835CKQ4_9FABA</name>
<dbReference type="OrthoDB" id="66620at2759"/>
<dbReference type="SUPFAM" id="SSF52540">
    <property type="entry name" value="P-loop containing nucleoside triphosphate hydrolases"/>
    <property type="match status" value="2"/>
</dbReference>
<feature type="transmembrane region" description="Helical" evidence="10">
    <location>
        <begin position="377"/>
        <end position="396"/>
    </location>
</feature>
<dbReference type="EMBL" id="JAAIUW010000001">
    <property type="protein sequence ID" value="KAF7844996.1"/>
    <property type="molecule type" value="Genomic_DNA"/>
</dbReference>